<name>A0A0L7R3M0_9HYME</name>
<dbReference type="Proteomes" id="UP000053825">
    <property type="component" value="Unassembled WGS sequence"/>
</dbReference>
<dbReference type="Gene3D" id="3.30.420.10">
    <property type="entry name" value="Ribonuclease H-like superfamily/Ribonuclease H"/>
    <property type="match status" value="1"/>
</dbReference>
<dbReference type="GO" id="GO:0044774">
    <property type="term" value="P:mitotic DNA integrity checkpoint signaling"/>
    <property type="evidence" value="ECO:0007669"/>
    <property type="project" value="TreeGrafter"/>
</dbReference>
<keyword evidence="2" id="KW-1185">Reference proteome</keyword>
<keyword evidence="1" id="KW-0489">Methyltransferase</keyword>
<dbReference type="GO" id="GO:0042800">
    <property type="term" value="F:histone H3K4 methyltransferase activity"/>
    <property type="evidence" value="ECO:0007669"/>
    <property type="project" value="TreeGrafter"/>
</dbReference>
<dbReference type="GO" id="GO:0005634">
    <property type="term" value="C:nucleus"/>
    <property type="evidence" value="ECO:0007669"/>
    <property type="project" value="TreeGrafter"/>
</dbReference>
<gene>
    <name evidence="1" type="ORF">WH47_10012</name>
</gene>
<dbReference type="InterPro" id="IPR052709">
    <property type="entry name" value="Transposase-MT_Hybrid"/>
</dbReference>
<dbReference type="PANTHER" id="PTHR46060:SF2">
    <property type="entry name" value="HISTONE-LYSINE N-METHYLTRANSFERASE SETMAR"/>
    <property type="match status" value="1"/>
</dbReference>
<dbReference type="GO" id="GO:0003697">
    <property type="term" value="F:single-stranded DNA binding"/>
    <property type="evidence" value="ECO:0007669"/>
    <property type="project" value="TreeGrafter"/>
</dbReference>
<dbReference type="GO" id="GO:0003690">
    <property type="term" value="F:double-stranded DNA binding"/>
    <property type="evidence" value="ECO:0007669"/>
    <property type="project" value="TreeGrafter"/>
</dbReference>
<sequence length="56" mass="6662">DICHELGYETLPHPAYFPDLSLTDYHFFKHLDHYLQEKIFTNQAAAENTLEVIHQF</sequence>
<protein>
    <submittedName>
        <fullName evidence="1">Histone-lysine N-methyltransferase SETMAR</fullName>
    </submittedName>
</protein>
<accession>A0A0L7R3M0</accession>
<evidence type="ECO:0000313" key="2">
    <source>
        <dbReference type="Proteomes" id="UP000053825"/>
    </source>
</evidence>
<dbReference type="GO" id="GO:0006303">
    <property type="term" value="P:double-strand break repair via nonhomologous end joining"/>
    <property type="evidence" value="ECO:0007669"/>
    <property type="project" value="TreeGrafter"/>
</dbReference>
<dbReference type="GO" id="GO:0000729">
    <property type="term" value="P:DNA double-strand break processing"/>
    <property type="evidence" value="ECO:0007669"/>
    <property type="project" value="TreeGrafter"/>
</dbReference>
<dbReference type="AlphaFoldDB" id="A0A0L7R3M0"/>
<dbReference type="GO" id="GO:0015074">
    <property type="term" value="P:DNA integration"/>
    <property type="evidence" value="ECO:0007669"/>
    <property type="project" value="TreeGrafter"/>
</dbReference>
<dbReference type="GO" id="GO:0031297">
    <property type="term" value="P:replication fork processing"/>
    <property type="evidence" value="ECO:0007669"/>
    <property type="project" value="TreeGrafter"/>
</dbReference>
<dbReference type="PANTHER" id="PTHR46060">
    <property type="entry name" value="MARINER MOS1 TRANSPOSASE-LIKE PROTEIN"/>
    <property type="match status" value="1"/>
</dbReference>
<organism evidence="1 2">
    <name type="scientific">Habropoda laboriosa</name>
    <dbReference type="NCBI Taxonomy" id="597456"/>
    <lineage>
        <taxon>Eukaryota</taxon>
        <taxon>Metazoa</taxon>
        <taxon>Ecdysozoa</taxon>
        <taxon>Arthropoda</taxon>
        <taxon>Hexapoda</taxon>
        <taxon>Insecta</taxon>
        <taxon>Pterygota</taxon>
        <taxon>Neoptera</taxon>
        <taxon>Endopterygota</taxon>
        <taxon>Hymenoptera</taxon>
        <taxon>Apocrita</taxon>
        <taxon>Aculeata</taxon>
        <taxon>Apoidea</taxon>
        <taxon>Anthophila</taxon>
        <taxon>Apidae</taxon>
        <taxon>Habropoda</taxon>
    </lineage>
</organism>
<dbReference type="InterPro" id="IPR036397">
    <property type="entry name" value="RNaseH_sf"/>
</dbReference>
<feature type="non-terminal residue" evidence="1">
    <location>
        <position position="1"/>
    </location>
</feature>
<dbReference type="GO" id="GO:0046975">
    <property type="term" value="F:histone H3K36 methyltransferase activity"/>
    <property type="evidence" value="ECO:0007669"/>
    <property type="project" value="TreeGrafter"/>
</dbReference>
<dbReference type="GO" id="GO:0000014">
    <property type="term" value="F:single-stranded DNA endodeoxyribonuclease activity"/>
    <property type="evidence" value="ECO:0007669"/>
    <property type="project" value="TreeGrafter"/>
</dbReference>
<reference evidence="1 2" key="1">
    <citation type="submission" date="2015-07" db="EMBL/GenBank/DDBJ databases">
        <title>The genome of Habropoda laboriosa.</title>
        <authorList>
            <person name="Pan H."/>
            <person name="Kapheim K."/>
        </authorList>
    </citation>
    <scope>NUCLEOTIDE SEQUENCE [LARGE SCALE GENOMIC DNA]</scope>
    <source>
        <strain evidence="1">0110345459</strain>
    </source>
</reference>
<evidence type="ECO:0000313" key="1">
    <source>
        <dbReference type="EMBL" id="KOC65433.1"/>
    </source>
</evidence>
<proteinExistence type="predicted"/>
<dbReference type="EMBL" id="KQ414663">
    <property type="protein sequence ID" value="KOC65433.1"/>
    <property type="molecule type" value="Genomic_DNA"/>
</dbReference>
<keyword evidence="1" id="KW-0808">Transferase</keyword>
<dbReference type="GO" id="GO:0032259">
    <property type="term" value="P:methylation"/>
    <property type="evidence" value="ECO:0007669"/>
    <property type="project" value="UniProtKB-KW"/>
</dbReference>
<dbReference type="GO" id="GO:0035861">
    <property type="term" value="C:site of double-strand break"/>
    <property type="evidence" value="ECO:0007669"/>
    <property type="project" value="TreeGrafter"/>
</dbReference>
<dbReference type="GO" id="GO:0044547">
    <property type="term" value="F:DNA topoisomerase binding"/>
    <property type="evidence" value="ECO:0007669"/>
    <property type="project" value="TreeGrafter"/>
</dbReference>
<dbReference type="STRING" id="597456.A0A0L7R3M0"/>
<dbReference type="GO" id="GO:0000793">
    <property type="term" value="C:condensed chromosome"/>
    <property type="evidence" value="ECO:0007669"/>
    <property type="project" value="TreeGrafter"/>
</dbReference>